<dbReference type="SUPFAM" id="SSF118001">
    <property type="entry name" value="YehU-like"/>
    <property type="match status" value="1"/>
</dbReference>
<dbReference type="Gene3D" id="1.10.10.610">
    <property type="entry name" value="YehU-like"/>
    <property type="match status" value="1"/>
</dbReference>
<name>A0A368XDJ7_MARNT</name>
<comment type="caution">
    <text evidence="1">The sequence shown here is derived from an EMBL/GenBank/DDBJ whole genome shotgun (WGS) entry which is preliminary data.</text>
</comment>
<organism evidence="1 2">
    <name type="scientific">Marinobacter nauticus</name>
    <name type="common">Marinobacter hydrocarbonoclasticus</name>
    <name type="synonym">Marinobacter aquaeolei</name>
    <dbReference type="NCBI Taxonomy" id="2743"/>
    <lineage>
        <taxon>Bacteria</taxon>
        <taxon>Pseudomonadati</taxon>
        <taxon>Pseudomonadota</taxon>
        <taxon>Gammaproteobacteria</taxon>
        <taxon>Pseudomonadales</taxon>
        <taxon>Marinobacteraceae</taxon>
        <taxon>Marinobacter</taxon>
    </lineage>
</organism>
<gene>
    <name evidence="1" type="ORF">DET61_11116</name>
</gene>
<dbReference type="EMBL" id="QPJI01000011">
    <property type="protein sequence ID" value="RCW65915.1"/>
    <property type="molecule type" value="Genomic_DNA"/>
</dbReference>
<dbReference type="Proteomes" id="UP000253647">
    <property type="component" value="Unassembled WGS sequence"/>
</dbReference>
<dbReference type="GeneID" id="31821482"/>
<protein>
    <recommendedName>
        <fullName evidence="3">YheU family protein</fullName>
    </recommendedName>
</protein>
<dbReference type="RefSeq" id="WP_014421676.1">
    <property type="nucleotide sequence ID" value="NZ_CALIOX010000011.1"/>
</dbReference>
<evidence type="ECO:0000313" key="2">
    <source>
        <dbReference type="Proteomes" id="UP000253647"/>
    </source>
</evidence>
<dbReference type="AlphaFoldDB" id="A0A368XDJ7"/>
<evidence type="ECO:0008006" key="3">
    <source>
        <dbReference type="Google" id="ProtNLM"/>
    </source>
</evidence>
<reference evidence="1 2" key="1">
    <citation type="submission" date="2018-07" db="EMBL/GenBank/DDBJ databases">
        <title>Freshwater and sediment microbial communities from various areas in North America, analyzing microbe dynamics in response to fracking.</title>
        <authorList>
            <person name="Lamendella R."/>
        </authorList>
    </citation>
    <scope>NUCLEOTIDE SEQUENCE [LARGE SCALE GENOMIC DNA]</scope>
    <source>
        <strain evidence="1 2">105B</strain>
    </source>
</reference>
<sequence length="87" mass="9561">MSNDAVQPSDPDPREEKFVVDTGLLTADQLEGLAEEYCTRYHGLNDTESPLAERERVLEAVRRGELVVWFDPVENTAGLGSPSGNSL</sequence>
<evidence type="ECO:0000313" key="1">
    <source>
        <dbReference type="EMBL" id="RCW65915.1"/>
    </source>
</evidence>
<proteinExistence type="predicted"/>
<accession>A0A368XDJ7</accession>
<dbReference type="InterPro" id="IPR036685">
    <property type="entry name" value="YehU-like_sf"/>
</dbReference>